<organism evidence="1">
    <name type="scientific">Siphoviridae sp. ctyg07</name>
    <dbReference type="NCBI Taxonomy" id="2825747"/>
    <lineage>
        <taxon>Viruses</taxon>
        <taxon>Duplodnaviria</taxon>
        <taxon>Heunggongvirae</taxon>
        <taxon>Uroviricota</taxon>
        <taxon>Caudoviricetes</taxon>
    </lineage>
</organism>
<evidence type="ECO:0000313" key="1">
    <source>
        <dbReference type="EMBL" id="DAG04423.1"/>
    </source>
</evidence>
<protein>
    <submittedName>
        <fullName evidence="1">Uncharacterized protein</fullName>
    </submittedName>
</protein>
<accession>A0A8S5VCR4</accession>
<dbReference type="EMBL" id="BK016243">
    <property type="protein sequence ID" value="DAG04423.1"/>
    <property type="molecule type" value="Genomic_DNA"/>
</dbReference>
<reference evidence="1" key="1">
    <citation type="journal article" date="2021" name="Proc. Natl. Acad. Sci. U.S.A.">
        <title>A Catalog of Tens of Thousands of Viruses from Human Metagenomes Reveals Hidden Associations with Chronic Diseases.</title>
        <authorList>
            <person name="Tisza M.J."/>
            <person name="Buck C.B."/>
        </authorList>
    </citation>
    <scope>NUCLEOTIDE SEQUENCE</scope>
    <source>
        <strain evidence="1">Ctyg07</strain>
    </source>
</reference>
<sequence length="108" mass="11989">MIATEDRLADTLETAVEDLEFRLDMAGVDFEVTTSPNTNQYIIILANGKRHAYVTAELSWDGNPVVFVDIYSVGADGEECWVHGDMEIDDAVPYICKDLRAMASEADK</sequence>
<proteinExistence type="predicted"/>
<name>A0A8S5VCR4_9CAUD</name>